<feature type="domain" description="D-isomer specific 2-hydroxyacid dehydrogenase NAD-binding" evidence="5">
    <location>
        <begin position="115"/>
        <end position="292"/>
    </location>
</feature>
<evidence type="ECO:0000256" key="3">
    <source>
        <dbReference type="RuleBase" id="RU003719"/>
    </source>
</evidence>
<dbReference type="GO" id="GO:0051287">
    <property type="term" value="F:NAD binding"/>
    <property type="evidence" value="ECO:0007669"/>
    <property type="project" value="InterPro"/>
</dbReference>
<reference evidence="6" key="1">
    <citation type="journal article" date="2014" name="Genome Biol. Evol.">
        <title>Pangenome evidence for extensive interdomain horizontal transfer affecting lineage core and shell genes in uncultured planktonic thaumarchaeota and euryarchaeota.</title>
        <authorList>
            <person name="Deschamps P."/>
            <person name="Zivanovic Y."/>
            <person name="Moreira D."/>
            <person name="Rodriguez-Valera F."/>
            <person name="Lopez-Garcia P."/>
        </authorList>
    </citation>
    <scope>NUCLEOTIDE SEQUENCE</scope>
</reference>
<dbReference type="InterPro" id="IPR029753">
    <property type="entry name" value="D-isomer_DH_CS"/>
</dbReference>
<dbReference type="GO" id="GO:0004617">
    <property type="term" value="F:phosphoglycerate dehydrogenase activity"/>
    <property type="evidence" value="ECO:0007669"/>
    <property type="project" value="UniProtKB-EC"/>
</dbReference>
<keyword evidence="2" id="KW-0520">NAD</keyword>
<evidence type="ECO:0000313" key="6">
    <source>
        <dbReference type="EMBL" id="AIF04089.1"/>
    </source>
</evidence>
<dbReference type="Gene3D" id="3.40.50.720">
    <property type="entry name" value="NAD(P)-binding Rossmann-like Domain"/>
    <property type="match status" value="2"/>
</dbReference>
<evidence type="ECO:0000256" key="1">
    <source>
        <dbReference type="ARBA" id="ARBA00023002"/>
    </source>
</evidence>
<dbReference type="Pfam" id="PF02826">
    <property type="entry name" value="2-Hacid_dh_C"/>
    <property type="match status" value="1"/>
</dbReference>
<dbReference type="InterPro" id="IPR050223">
    <property type="entry name" value="D-isomer_2-hydroxyacid_DH"/>
</dbReference>
<name>A0A075GJG0_9EURY</name>
<dbReference type="GO" id="GO:0030267">
    <property type="term" value="F:glyoxylate reductase (NADPH) activity"/>
    <property type="evidence" value="ECO:0007669"/>
    <property type="project" value="TreeGrafter"/>
</dbReference>
<sequence length="325" mass="35774">MRRLKVLFLPHPLEQVNNDWGMDLVTSIDPHHDLRIFDRTKAPEPQFENIEAVVDMGGNLEKELAPIAANAGVKYIHASTNGLDHVEVSAILNSGMTLTHAPGELSSASLAEGAMMFILMLAHRYGDARENFAQGKIFLPMGIEVQSRKLAIVGFGNSGQQLAKRAKAFGMEVMGIDVRTIEQEVIDEIQPDFLGGSDDLDRVISECDFLSVHLHLTDETRHIIDARRIGLMKPTAFVVNVARGGLIDESALYQALLDKRIGGAGLDAFAEEPPEFELPVYQLPNVFVQPHTVSGTDGTSRKRAVFALENLNRYARGEELHAQVT</sequence>
<evidence type="ECO:0000256" key="2">
    <source>
        <dbReference type="ARBA" id="ARBA00023027"/>
    </source>
</evidence>
<dbReference type="GO" id="GO:0016618">
    <property type="term" value="F:hydroxypyruvate reductase [NAD(P)H] activity"/>
    <property type="evidence" value="ECO:0007669"/>
    <property type="project" value="TreeGrafter"/>
</dbReference>
<dbReference type="AlphaFoldDB" id="A0A075GJG0"/>
<dbReference type="PANTHER" id="PTHR10996">
    <property type="entry name" value="2-HYDROXYACID DEHYDROGENASE-RELATED"/>
    <property type="match status" value="1"/>
</dbReference>
<dbReference type="EMBL" id="KF900699">
    <property type="protein sequence ID" value="AIF04089.1"/>
    <property type="molecule type" value="Genomic_DNA"/>
</dbReference>
<organism evidence="6">
    <name type="scientific">uncultured marine group II/III euryarchaeote KM3_170_G02</name>
    <dbReference type="NCBI Taxonomy" id="1457927"/>
    <lineage>
        <taxon>Archaea</taxon>
        <taxon>Methanobacteriati</taxon>
        <taxon>Methanobacteriota</taxon>
        <taxon>environmental samples</taxon>
    </lineage>
</organism>
<dbReference type="GO" id="GO:0005829">
    <property type="term" value="C:cytosol"/>
    <property type="evidence" value="ECO:0007669"/>
    <property type="project" value="TreeGrafter"/>
</dbReference>
<accession>A0A075GJG0</accession>
<dbReference type="SUPFAM" id="SSF51735">
    <property type="entry name" value="NAD(P)-binding Rossmann-fold domains"/>
    <property type="match status" value="1"/>
</dbReference>
<dbReference type="InterPro" id="IPR006139">
    <property type="entry name" value="D-isomer_2_OHA_DH_cat_dom"/>
</dbReference>
<evidence type="ECO:0000259" key="4">
    <source>
        <dbReference type="Pfam" id="PF00389"/>
    </source>
</evidence>
<feature type="domain" description="D-isomer specific 2-hydroxyacid dehydrogenase catalytic" evidence="4">
    <location>
        <begin position="47"/>
        <end position="324"/>
    </location>
</feature>
<evidence type="ECO:0000259" key="5">
    <source>
        <dbReference type="Pfam" id="PF02826"/>
    </source>
</evidence>
<dbReference type="EC" id="1.1.1.95" evidence="6"/>
<gene>
    <name evidence="6" type="primary">PHGDH</name>
    <name evidence="6" type="synonym">serA</name>
</gene>
<dbReference type="Pfam" id="PF00389">
    <property type="entry name" value="2-Hacid_dh"/>
    <property type="match status" value="1"/>
</dbReference>
<protein>
    <submittedName>
        <fullName evidence="6">D-3-phosphoglycerate dehydrogenase (SerA, PHGDH)</fullName>
        <ecNumber evidence="6">1.1.1.95</ecNumber>
    </submittedName>
</protein>
<dbReference type="InterPro" id="IPR006140">
    <property type="entry name" value="D-isomer_DH_NAD-bd"/>
</dbReference>
<proteinExistence type="inferred from homology"/>
<comment type="similarity">
    <text evidence="3">Belongs to the D-isomer specific 2-hydroxyacid dehydrogenase family.</text>
</comment>
<dbReference type="SUPFAM" id="SSF52283">
    <property type="entry name" value="Formate/glycerate dehydrogenase catalytic domain-like"/>
    <property type="match status" value="1"/>
</dbReference>
<dbReference type="PROSITE" id="PS00671">
    <property type="entry name" value="D_2_HYDROXYACID_DH_3"/>
    <property type="match status" value="1"/>
</dbReference>
<dbReference type="PANTHER" id="PTHR10996:SF178">
    <property type="entry name" value="2-HYDROXYACID DEHYDROGENASE YGL185C-RELATED"/>
    <property type="match status" value="1"/>
</dbReference>
<keyword evidence="1 3" id="KW-0560">Oxidoreductase</keyword>
<dbReference type="InterPro" id="IPR036291">
    <property type="entry name" value="NAD(P)-bd_dom_sf"/>
</dbReference>